<reference evidence="3 4" key="1">
    <citation type="journal article" date="2014" name="Genome Biol. Evol.">
        <title>Genome degeneration and adaptation in a nascent stage of symbiosis.</title>
        <authorList>
            <person name="Oakeson K.F."/>
            <person name="Gil R."/>
            <person name="Clayton A.L."/>
            <person name="Dunn D.M."/>
            <person name="von Niederhausern A.C."/>
            <person name="Hamil C."/>
            <person name="Aoyagi A."/>
            <person name="Duval B."/>
            <person name="Baca A."/>
            <person name="Silva F.J."/>
            <person name="Vallier A."/>
            <person name="Jackson D.G."/>
            <person name="Latorre A."/>
            <person name="Weiss R.B."/>
            <person name="Heddi A."/>
            <person name="Moya A."/>
            <person name="Dale C."/>
        </authorList>
    </citation>
    <scope>NUCLEOTIDE SEQUENCE [LARGE SCALE GENOMIC DNA]</scope>
    <source>
        <strain evidence="3 4">HS1</strain>
    </source>
</reference>
<evidence type="ECO:0000313" key="3">
    <source>
        <dbReference type="EMBL" id="AHF77877.1"/>
    </source>
</evidence>
<dbReference type="InterPro" id="IPR036388">
    <property type="entry name" value="WH-like_DNA-bd_sf"/>
</dbReference>
<sequence>MEKKPKISNKPLMLESLNNITVLSLIEHSALPWGIKDTNSRHVYMNDACKDFLDIPEKFNYEGRTDKEFPCLWAPLEPEFTAQDRKSELSPNGTEIISTTYYGRDHELAPYYSPKFPIKNCAGEILGTIYYAKRFSYISIQDFFSSLKPSVLTFNSPVDIFTERELEIIFYAIQKIPAKEIAPILCISHRTVENRLLKIYEKVGTNSIKGLIEYCHNVGLNNYVPKKLLREGVNFCW</sequence>
<evidence type="ECO:0000259" key="2">
    <source>
        <dbReference type="PROSITE" id="PS50043"/>
    </source>
</evidence>
<dbReference type="AlphaFoldDB" id="W0HZD0"/>
<dbReference type="PROSITE" id="PS50043">
    <property type="entry name" value="HTH_LUXR_2"/>
    <property type="match status" value="1"/>
</dbReference>
<dbReference type="GO" id="GO:0006355">
    <property type="term" value="P:regulation of DNA-templated transcription"/>
    <property type="evidence" value="ECO:0007669"/>
    <property type="project" value="InterPro"/>
</dbReference>
<dbReference type="OrthoDB" id="9802186at2"/>
<dbReference type="Pfam" id="PF08448">
    <property type="entry name" value="PAS_4"/>
    <property type="match status" value="1"/>
</dbReference>
<dbReference type="GO" id="GO:0003677">
    <property type="term" value="F:DNA binding"/>
    <property type="evidence" value="ECO:0007669"/>
    <property type="project" value="UniProtKB-KW"/>
</dbReference>
<dbReference type="EMBL" id="CP006569">
    <property type="protein sequence ID" value="AHF77877.1"/>
    <property type="molecule type" value="Genomic_DNA"/>
</dbReference>
<dbReference type="SMART" id="SM00421">
    <property type="entry name" value="HTH_LUXR"/>
    <property type="match status" value="1"/>
</dbReference>
<dbReference type="InterPro" id="IPR000792">
    <property type="entry name" value="Tscrpt_reg_LuxR_C"/>
</dbReference>
<dbReference type="SUPFAM" id="SSF46894">
    <property type="entry name" value="C-terminal effector domain of the bipartite response regulators"/>
    <property type="match status" value="1"/>
</dbReference>
<dbReference type="Proteomes" id="UP000019028">
    <property type="component" value="Chromosome"/>
</dbReference>
<organism evidence="3 4">
    <name type="scientific">Sodalis praecaptivus</name>
    <dbReference type="NCBI Taxonomy" id="1239307"/>
    <lineage>
        <taxon>Bacteria</taxon>
        <taxon>Pseudomonadati</taxon>
        <taxon>Pseudomonadota</taxon>
        <taxon>Gammaproteobacteria</taxon>
        <taxon>Enterobacterales</taxon>
        <taxon>Bruguierivoracaceae</taxon>
        <taxon>Sodalis</taxon>
    </lineage>
</organism>
<name>W0HZD0_9GAMM</name>
<dbReference type="CDD" id="cd06170">
    <property type="entry name" value="LuxR_C_like"/>
    <property type="match status" value="1"/>
</dbReference>
<evidence type="ECO:0000313" key="4">
    <source>
        <dbReference type="Proteomes" id="UP000019028"/>
    </source>
</evidence>
<keyword evidence="4" id="KW-1185">Reference proteome</keyword>
<feature type="domain" description="HTH luxR-type" evidence="2">
    <location>
        <begin position="154"/>
        <end position="219"/>
    </location>
</feature>
<dbReference type="KEGG" id="sod:Sant_2863"/>
<dbReference type="Pfam" id="PF00196">
    <property type="entry name" value="GerE"/>
    <property type="match status" value="1"/>
</dbReference>
<dbReference type="HOGENOM" id="CLU_075576_1_0_6"/>
<accession>W0HZD0</accession>
<protein>
    <submittedName>
        <fullName evidence="3">Putative transcriptional regulator, PAS and GerEdomains</fullName>
    </submittedName>
</protein>
<keyword evidence="1" id="KW-0238">DNA-binding</keyword>
<gene>
    <name evidence="3" type="ORF">Sant_2863</name>
</gene>
<dbReference type="InterPro" id="IPR016032">
    <property type="entry name" value="Sig_transdc_resp-reg_C-effctor"/>
</dbReference>
<dbReference type="Gene3D" id="1.10.10.10">
    <property type="entry name" value="Winged helix-like DNA-binding domain superfamily/Winged helix DNA-binding domain"/>
    <property type="match status" value="1"/>
</dbReference>
<evidence type="ECO:0000256" key="1">
    <source>
        <dbReference type="ARBA" id="ARBA00023125"/>
    </source>
</evidence>
<proteinExistence type="predicted"/>
<dbReference type="RefSeq" id="WP_025423018.1">
    <property type="nucleotide sequence ID" value="NZ_CP006569.1"/>
</dbReference>
<dbReference type="InterPro" id="IPR013656">
    <property type="entry name" value="PAS_4"/>
</dbReference>